<name>A0A1H3J3Y6_ALLWA</name>
<dbReference type="OrthoDB" id="5772152at2"/>
<organism evidence="1 2">
    <name type="scientific">Allochromatium warmingii</name>
    <name type="common">Chromatium warmingii</name>
    <dbReference type="NCBI Taxonomy" id="61595"/>
    <lineage>
        <taxon>Bacteria</taxon>
        <taxon>Pseudomonadati</taxon>
        <taxon>Pseudomonadota</taxon>
        <taxon>Gammaproteobacteria</taxon>
        <taxon>Chromatiales</taxon>
        <taxon>Chromatiaceae</taxon>
        <taxon>Allochromatium</taxon>
    </lineage>
</organism>
<evidence type="ECO:0000313" key="2">
    <source>
        <dbReference type="Proteomes" id="UP000198672"/>
    </source>
</evidence>
<sequence>MPMMIELTERQTKSLSILAEHEHCSLNELVREAVNDYLNRHPLQQDSDSAFGLWRHKREDGLAYQERLRSEWCDESTV</sequence>
<accession>A0A1H3J3Y6</accession>
<dbReference type="AlphaFoldDB" id="A0A1H3J3Y6"/>
<evidence type="ECO:0000313" key="1">
    <source>
        <dbReference type="EMBL" id="SDY34661.1"/>
    </source>
</evidence>
<dbReference type="GO" id="GO:0006355">
    <property type="term" value="P:regulation of DNA-templated transcription"/>
    <property type="evidence" value="ECO:0007669"/>
    <property type="project" value="InterPro"/>
</dbReference>
<dbReference type="InterPro" id="IPR013321">
    <property type="entry name" value="Arc_rbn_hlx_hlx"/>
</dbReference>
<dbReference type="EMBL" id="FNOW01000052">
    <property type="protein sequence ID" value="SDY34661.1"/>
    <property type="molecule type" value="Genomic_DNA"/>
</dbReference>
<reference evidence="2" key="1">
    <citation type="submission" date="2016-10" db="EMBL/GenBank/DDBJ databases">
        <authorList>
            <person name="Varghese N."/>
            <person name="Submissions S."/>
        </authorList>
    </citation>
    <scope>NUCLEOTIDE SEQUENCE [LARGE SCALE GENOMIC DNA]</scope>
    <source>
        <strain evidence="2">DSM 173</strain>
    </source>
</reference>
<gene>
    <name evidence="1" type="ORF">SAMN05421644_1525</name>
</gene>
<proteinExistence type="predicted"/>
<protein>
    <recommendedName>
        <fullName evidence="3">Ribbon-helix-helix protein, copG family</fullName>
    </recommendedName>
</protein>
<dbReference type="Proteomes" id="UP000198672">
    <property type="component" value="Unassembled WGS sequence"/>
</dbReference>
<dbReference type="Gene3D" id="1.10.1220.10">
    <property type="entry name" value="Met repressor-like"/>
    <property type="match status" value="1"/>
</dbReference>
<dbReference type="STRING" id="61595.SAMN05421644_1525"/>
<evidence type="ECO:0008006" key="3">
    <source>
        <dbReference type="Google" id="ProtNLM"/>
    </source>
</evidence>
<keyword evidence="2" id="KW-1185">Reference proteome</keyword>